<name>A0A5J4VUG4_9EUKA</name>
<sequence length="287" mass="34279">MSLSDTYISGSRQSVEMESNVNVLKNQLIELKRQHAIKRDELETTIDVQQSLLAARDELSRKLHEEETKAERARSDTQRLLKMESDMQALLTALREEMGRANKRKEENEKQKELEKEKLKLKKEKKEAKQNKQPRSLNNNIDDSDDEQTYSDDDWSNIDSLKKKKQEREQEIEKEKELYGLSNNQSSIVQSRDDIEKQRLYQYLLQIRSEVYENEDETVKCTSRWNQLSAEIKETKVKLSREKDQLNSEKIKQLEKQKEAQFKSDKEKDKMNRIEEHLRQKEKEWEV</sequence>
<evidence type="ECO:0000313" key="3">
    <source>
        <dbReference type="Proteomes" id="UP000324800"/>
    </source>
</evidence>
<dbReference type="Proteomes" id="UP000324800">
    <property type="component" value="Unassembled WGS sequence"/>
</dbReference>
<feature type="compositionally biased region" description="Acidic residues" evidence="1">
    <location>
        <begin position="142"/>
        <end position="156"/>
    </location>
</feature>
<dbReference type="EMBL" id="SNRW01005011">
    <property type="protein sequence ID" value="KAA6385983.1"/>
    <property type="molecule type" value="Genomic_DNA"/>
</dbReference>
<protein>
    <submittedName>
        <fullName evidence="2">Uncharacterized protein</fullName>
    </submittedName>
</protein>
<feature type="compositionally biased region" description="Basic and acidic residues" evidence="1">
    <location>
        <begin position="121"/>
        <end position="130"/>
    </location>
</feature>
<accession>A0A5J4VUG4</accession>
<evidence type="ECO:0000256" key="1">
    <source>
        <dbReference type="SAM" id="MobiDB-lite"/>
    </source>
</evidence>
<organism evidence="2 3">
    <name type="scientific">Streblomastix strix</name>
    <dbReference type="NCBI Taxonomy" id="222440"/>
    <lineage>
        <taxon>Eukaryota</taxon>
        <taxon>Metamonada</taxon>
        <taxon>Preaxostyla</taxon>
        <taxon>Oxymonadida</taxon>
        <taxon>Streblomastigidae</taxon>
        <taxon>Streblomastix</taxon>
    </lineage>
</organism>
<dbReference type="AlphaFoldDB" id="A0A5J4VUG4"/>
<reference evidence="2 3" key="1">
    <citation type="submission" date="2019-03" db="EMBL/GenBank/DDBJ databases">
        <title>Single cell metagenomics reveals metabolic interactions within the superorganism composed of flagellate Streblomastix strix and complex community of Bacteroidetes bacteria on its surface.</title>
        <authorList>
            <person name="Treitli S.C."/>
            <person name="Kolisko M."/>
            <person name="Husnik F."/>
            <person name="Keeling P."/>
            <person name="Hampl V."/>
        </authorList>
    </citation>
    <scope>NUCLEOTIDE SEQUENCE [LARGE SCALE GENOMIC DNA]</scope>
    <source>
        <strain evidence="2">ST1C</strain>
    </source>
</reference>
<evidence type="ECO:0000313" key="2">
    <source>
        <dbReference type="EMBL" id="KAA6385983.1"/>
    </source>
</evidence>
<proteinExistence type="predicted"/>
<feature type="region of interest" description="Disordered" evidence="1">
    <location>
        <begin position="250"/>
        <end position="287"/>
    </location>
</feature>
<feature type="region of interest" description="Disordered" evidence="1">
    <location>
        <begin position="121"/>
        <end position="156"/>
    </location>
</feature>
<comment type="caution">
    <text evidence="2">The sequence shown here is derived from an EMBL/GenBank/DDBJ whole genome shotgun (WGS) entry which is preliminary data.</text>
</comment>
<gene>
    <name evidence="2" type="ORF">EZS28_018490</name>
</gene>